<comment type="caution">
    <text evidence="1">The sequence shown here is derived from an EMBL/GenBank/DDBJ whole genome shotgun (WGS) entry which is preliminary data.</text>
</comment>
<accession>A0A6M0IJW3</accession>
<dbReference type="AlphaFoldDB" id="A0A6M0IJW3"/>
<protein>
    <submittedName>
        <fullName evidence="1">Uncharacterized protein</fullName>
    </submittedName>
</protein>
<dbReference type="EMBL" id="JAAGNZ010000002">
    <property type="protein sequence ID" value="NEU68578.1"/>
    <property type="molecule type" value="Genomic_DNA"/>
</dbReference>
<name>A0A6M0IJW3_9BACT</name>
<dbReference type="Proteomes" id="UP000477386">
    <property type="component" value="Unassembled WGS sequence"/>
</dbReference>
<evidence type="ECO:0000313" key="2">
    <source>
        <dbReference type="Proteomes" id="UP000477386"/>
    </source>
</evidence>
<proteinExistence type="predicted"/>
<keyword evidence="2" id="KW-1185">Reference proteome</keyword>
<evidence type="ECO:0000313" key="1">
    <source>
        <dbReference type="EMBL" id="NEU68578.1"/>
    </source>
</evidence>
<sequence length="178" mass="20144">MKKNLLPFVICLSLVGFLADCKGSYQEFSPAPGDQRIAGTWQLRERQYPKDSVLYAKNYTYGVVIVDKQQVRVVLDSTLVPRDTSFFAKRTYSSNPRQTLTFASDGKLTASGDEMTYYSSTKYFRVDSTSQDGLGVNLYVSTNGANQYFRQGVAFQKDTLFLKPKCDGNCYLKLVRVR</sequence>
<organism evidence="1 2">
    <name type="scientific">Spirosoma agri</name>
    <dbReference type="NCBI Taxonomy" id="1987381"/>
    <lineage>
        <taxon>Bacteria</taxon>
        <taxon>Pseudomonadati</taxon>
        <taxon>Bacteroidota</taxon>
        <taxon>Cytophagia</taxon>
        <taxon>Cytophagales</taxon>
        <taxon>Cytophagaceae</taxon>
        <taxon>Spirosoma</taxon>
    </lineage>
</organism>
<gene>
    <name evidence="1" type="ORF">GK091_16935</name>
</gene>
<reference evidence="1 2" key="1">
    <citation type="submission" date="2020-02" db="EMBL/GenBank/DDBJ databases">
        <title>Draft genome sequence of two Spirosoma agri KCTC 52727 and Spirosoma terrae KCTC 52035.</title>
        <authorList>
            <person name="Rojas J."/>
            <person name="Ambika Manirajan B."/>
            <person name="Ratering S."/>
            <person name="Suarez C."/>
            <person name="Schnell S."/>
        </authorList>
    </citation>
    <scope>NUCLEOTIDE SEQUENCE [LARGE SCALE GENOMIC DNA]</scope>
    <source>
        <strain evidence="1 2">KCTC 52727</strain>
    </source>
</reference>
<dbReference type="RefSeq" id="WP_164040962.1">
    <property type="nucleotide sequence ID" value="NZ_JAAGNZ010000002.1"/>
</dbReference>